<keyword evidence="6" id="KW-1185">Reference proteome</keyword>
<dbReference type="CDD" id="cd06170">
    <property type="entry name" value="LuxR_C_like"/>
    <property type="match status" value="1"/>
</dbReference>
<dbReference type="PANTHER" id="PTHR44688:SF16">
    <property type="entry name" value="DNA-BINDING TRANSCRIPTIONAL ACTIVATOR DEVR_DOSR"/>
    <property type="match status" value="1"/>
</dbReference>
<dbReference type="PROSITE" id="PS00622">
    <property type="entry name" value="HTH_LUXR_1"/>
    <property type="match status" value="1"/>
</dbReference>
<evidence type="ECO:0000313" key="5">
    <source>
        <dbReference type="EMBL" id="MFC7147819.1"/>
    </source>
</evidence>
<accession>A0ABW2F6Y4</accession>
<dbReference type="InterPro" id="IPR027417">
    <property type="entry name" value="P-loop_NTPase"/>
</dbReference>
<dbReference type="PRINTS" id="PR00038">
    <property type="entry name" value="HTHLUXR"/>
</dbReference>
<dbReference type="PROSITE" id="PS50043">
    <property type="entry name" value="HTH_LUXR_2"/>
    <property type="match status" value="1"/>
</dbReference>
<comment type="caution">
    <text evidence="5">The sequence shown here is derived from an EMBL/GenBank/DDBJ whole genome shotgun (WGS) entry which is preliminary data.</text>
</comment>
<dbReference type="Pfam" id="PF17874">
    <property type="entry name" value="TPR_MalT"/>
    <property type="match status" value="1"/>
</dbReference>
<evidence type="ECO:0000256" key="3">
    <source>
        <dbReference type="ARBA" id="ARBA00023163"/>
    </source>
</evidence>
<dbReference type="SMART" id="SM00421">
    <property type="entry name" value="HTH_LUXR"/>
    <property type="match status" value="1"/>
</dbReference>
<feature type="domain" description="HTH luxR-type" evidence="4">
    <location>
        <begin position="775"/>
        <end position="840"/>
    </location>
</feature>
<dbReference type="Proteomes" id="UP001596378">
    <property type="component" value="Unassembled WGS sequence"/>
</dbReference>
<dbReference type="Gene3D" id="1.25.40.10">
    <property type="entry name" value="Tetratricopeptide repeat domain"/>
    <property type="match status" value="1"/>
</dbReference>
<proteinExistence type="predicted"/>
<dbReference type="SUPFAM" id="SSF46894">
    <property type="entry name" value="C-terminal effector domain of the bipartite response regulators"/>
    <property type="match status" value="1"/>
</dbReference>
<dbReference type="InterPro" id="IPR016032">
    <property type="entry name" value="Sig_transdc_resp-reg_C-effctor"/>
</dbReference>
<dbReference type="InterPro" id="IPR059106">
    <property type="entry name" value="WHD_MalT"/>
</dbReference>
<dbReference type="SUPFAM" id="SSF48452">
    <property type="entry name" value="TPR-like"/>
    <property type="match status" value="1"/>
</dbReference>
<keyword evidence="2" id="KW-0238">DNA-binding</keyword>
<gene>
    <name evidence="5" type="ORF">ACFQMJ_04655</name>
</gene>
<sequence length="842" mass="92870">MIERLNGGQQRHRKLTLISAAAGFGKTTLAAQWLGECSRPAAWLSLDEGDNDPARFLAYFVAALRTVAPNAGEGALGVLLAPQLPPIEAIMTPLINELAEIEPPFILILDDYHVIENELIDRAMIFLLERLPSRMHLVIVARKDPGFSLAKLRARDQLTELRAADLRFTAAEAGGFLHRTMGLELSPDNAAALEARTEGWAAGLQLAAISMRDRQDVDGFVRTFNGTHPYVVDYLIEEVLRRQPDSVKSFLLQTSVLERMCGPLCDAVLDVKGDEPDGQTMLQELERANLFIVPLDDERRWYRYHHLFADLLRRRQQGPDAAELRVRASVWHENNGDELEAFRYAAAAGDIDRAARLIEGSGMPLLFRGAAMPVLEWLNSLPKRELNTRPSLLVLHASALLFVGRMADVEPRLQAAEAAIAGATPDERGRDLIGHIASIRATLAVARHQADEIAKQSRRALAYLHPDNLPVRTATTWALGYACHLRGERAAAGRAYAEALAVSDRIGHYIVGVMSAIGLGNIQETDNRLELAETSYRDVLRRVGDAPLPAVCEAHLGLARIGYERNDLEAARQHGQESARFAPLLESTDRALACELFLARLRRAEGDRGGAAAAAARAELLARQHGFAHRLPEIAAVQAELLLSEGDAEAAAERVRPYELPLSQARICLAQGEWSAALDLLETLGERAKEENREDERLRATILEALARQAAGDGKQALNRLRDALALAEPGGFVRIFVDEGEPMRRLLIEAHSRGIKRGYIAKLLGAFRSALPAAQALIEPLSERELEVLRLVEQGFSNQEIGERLFLALSSVKGHNRNIFDKLHVRRRTEAVARARELGLL</sequence>
<dbReference type="InterPro" id="IPR041617">
    <property type="entry name" value="TPR_MalT"/>
</dbReference>
<dbReference type="InterPro" id="IPR036388">
    <property type="entry name" value="WH-like_DNA-bd_sf"/>
</dbReference>
<dbReference type="InterPro" id="IPR011990">
    <property type="entry name" value="TPR-like_helical_dom_sf"/>
</dbReference>
<evidence type="ECO:0000313" key="6">
    <source>
        <dbReference type="Proteomes" id="UP001596378"/>
    </source>
</evidence>
<protein>
    <submittedName>
        <fullName evidence="5">LuxR C-terminal-related transcriptional regulator</fullName>
    </submittedName>
</protein>
<evidence type="ECO:0000259" key="4">
    <source>
        <dbReference type="PROSITE" id="PS50043"/>
    </source>
</evidence>
<dbReference type="PANTHER" id="PTHR44688">
    <property type="entry name" value="DNA-BINDING TRANSCRIPTIONAL ACTIVATOR DEVR_DOSR"/>
    <property type="match status" value="1"/>
</dbReference>
<dbReference type="EMBL" id="JBHTAI010000002">
    <property type="protein sequence ID" value="MFC7147819.1"/>
    <property type="molecule type" value="Genomic_DNA"/>
</dbReference>
<organism evidence="5 6">
    <name type="scientific">Cohnella cellulosilytica</name>
    <dbReference type="NCBI Taxonomy" id="986710"/>
    <lineage>
        <taxon>Bacteria</taxon>
        <taxon>Bacillati</taxon>
        <taxon>Bacillota</taxon>
        <taxon>Bacilli</taxon>
        <taxon>Bacillales</taxon>
        <taxon>Paenibacillaceae</taxon>
        <taxon>Cohnella</taxon>
    </lineage>
</organism>
<dbReference type="RefSeq" id="WP_378048019.1">
    <property type="nucleotide sequence ID" value="NZ_JBHMDN010000016.1"/>
</dbReference>
<dbReference type="SUPFAM" id="SSF52540">
    <property type="entry name" value="P-loop containing nucleoside triphosphate hydrolases"/>
    <property type="match status" value="1"/>
</dbReference>
<dbReference type="Pfam" id="PF25873">
    <property type="entry name" value="WHD_MalT"/>
    <property type="match status" value="1"/>
</dbReference>
<dbReference type="Gene3D" id="1.10.10.10">
    <property type="entry name" value="Winged helix-like DNA-binding domain superfamily/Winged helix DNA-binding domain"/>
    <property type="match status" value="1"/>
</dbReference>
<reference evidence="6" key="1">
    <citation type="journal article" date="2019" name="Int. J. Syst. Evol. Microbiol.">
        <title>The Global Catalogue of Microorganisms (GCM) 10K type strain sequencing project: providing services to taxonomists for standard genome sequencing and annotation.</title>
        <authorList>
            <consortium name="The Broad Institute Genomics Platform"/>
            <consortium name="The Broad Institute Genome Sequencing Center for Infectious Disease"/>
            <person name="Wu L."/>
            <person name="Ma J."/>
        </authorList>
    </citation>
    <scope>NUCLEOTIDE SEQUENCE [LARGE SCALE GENOMIC DNA]</scope>
    <source>
        <strain evidence="6">KCTC 12907</strain>
    </source>
</reference>
<evidence type="ECO:0000256" key="1">
    <source>
        <dbReference type="ARBA" id="ARBA00023015"/>
    </source>
</evidence>
<keyword evidence="1" id="KW-0805">Transcription regulation</keyword>
<evidence type="ECO:0000256" key="2">
    <source>
        <dbReference type="ARBA" id="ARBA00023125"/>
    </source>
</evidence>
<keyword evidence="3" id="KW-0804">Transcription</keyword>
<dbReference type="Pfam" id="PF00196">
    <property type="entry name" value="GerE"/>
    <property type="match status" value="1"/>
</dbReference>
<dbReference type="InterPro" id="IPR000792">
    <property type="entry name" value="Tscrpt_reg_LuxR_C"/>
</dbReference>
<name>A0ABW2F6Y4_9BACL</name>